<dbReference type="PANTHER" id="PTHR23150">
    <property type="entry name" value="SULFATASE MODIFYING FACTOR 1, 2"/>
    <property type="match status" value="1"/>
</dbReference>
<proteinExistence type="inferred from homology"/>
<dbReference type="Gene3D" id="3.90.1580.10">
    <property type="entry name" value="paralog of FGE (formylglycine-generating enzyme)"/>
    <property type="match status" value="2"/>
</dbReference>
<evidence type="ECO:0000256" key="2">
    <source>
        <dbReference type="ARBA" id="ARBA00005310"/>
    </source>
</evidence>
<dbReference type="InterPro" id="IPR042095">
    <property type="entry name" value="SUMF_sf"/>
</dbReference>
<dbReference type="AlphaFoldDB" id="A0A5F9DF10"/>
<dbReference type="SUPFAM" id="SSF56436">
    <property type="entry name" value="C-type lectin-like"/>
    <property type="match status" value="1"/>
</dbReference>
<feature type="region of interest" description="Disordered" evidence="3">
    <location>
        <begin position="141"/>
        <end position="171"/>
    </location>
</feature>
<gene>
    <name evidence="5" type="primary">SUMF1</name>
</gene>
<reference evidence="5 6" key="1">
    <citation type="journal article" date="2011" name="Nature">
        <title>A high-resolution map of human evolutionary constraint using 29 mammals.</title>
        <authorList>
            <person name="Lindblad-Toh K."/>
            <person name="Garber M."/>
            <person name="Zuk O."/>
            <person name="Lin M.F."/>
            <person name="Parker B.J."/>
            <person name="Washietl S."/>
            <person name="Kheradpour P."/>
            <person name="Ernst J."/>
            <person name="Jordan G."/>
            <person name="Mauceli E."/>
            <person name="Ward L.D."/>
            <person name="Lowe C.B."/>
            <person name="Holloway A.K."/>
            <person name="Clamp M."/>
            <person name="Gnerre S."/>
            <person name="Alfoldi J."/>
            <person name="Beal K."/>
            <person name="Chang J."/>
            <person name="Clawson H."/>
            <person name="Cuff J."/>
            <person name="Di Palma F."/>
            <person name="Fitzgerald S."/>
            <person name="Flicek P."/>
            <person name="Guttman M."/>
            <person name="Hubisz M.J."/>
            <person name="Jaffe D.B."/>
            <person name="Jungreis I."/>
            <person name="Kent W.J."/>
            <person name="Kostka D."/>
            <person name="Lara M."/>
            <person name="Martins A.L."/>
            <person name="Massingham T."/>
            <person name="Moltke I."/>
            <person name="Raney B.J."/>
            <person name="Rasmussen M.D."/>
            <person name="Robinson J."/>
            <person name="Stark A."/>
            <person name="Vilella A.J."/>
            <person name="Wen J."/>
            <person name="Xie X."/>
            <person name="Zody M.C."/>
            <person name="Baldwin J."/>
            <person name="Bloom T."/>
            <person name="Chin C.W."/>
            <person name="Heiman D."/>
            <person name="Nicol R."/>
            <person name="Nusbaum C."/>
            <person name="Young S."/>
            <person name="Wilkinson J."/>
            <person name="Worley K.C."/>
            <person name="Kovar C.L."/>
            <person name="Muzny D.M."/>
            <person name="Gibbs R.A."/>
            <person name="Cree A."/>
            <person name="Dihn H.H."/>
            <person name="Fowler G."/>
            <person name="Jhangiani S."/>
            <person name="Joshi V."/>
            <person name="Lee S."/>
            <person name="Lewis L.R."/>
            <person name="Nazareth L.V."/>
            <person name="Okwuonu G."/>
            <person name="Santibanez J."/>
            <person name="Warren W.C."/>
            <person name="Mardis E.R."/>
            <person name="Weinstock G.M."/>
            <person name="Wilson R.K."/>
            <person name="Delehaunty K."/>
            <person name="Dooling D."/>
            <person name="Fronik C."/>
            <person name="Fulton L."/>
            <person name="Fulton B."/>
            <person name="Graves T."/>
            <person name="Minx P."/>
            <person name="Sodergren E."/>
            <person name="Birney E."/>
            <person name="Margulies E.H."/>
            <person name="Herrero J."/>
            <person name="Green E.D."/>
            <person name="Haussler D."/>
            <person name="Siepel A."/>
            <person name="Goldman N."/>
            <person name="Pollard K.S."/>
            <person name="Pedersen J.S."/>
            <person name="Lander E.S."/>
            <person name="Kellis M."/>
        </authorList>
    </citation>
    <scope>NUCLEOTIDE SEQUENCE [LARGE SCALE GENOMIC DNA]</scope>
    <source>
        <strain evidence="6">Thorbecke</strain>
    </source>
</reference>
<feature type="compositionally biased region" description="Low complexity" evidence="3">
    <location>
        <begin position="141"/>
        <end position="155"/>
    </location>
</feature>
<keyword evidence="6" id="KW-1185">Reference proteome</keyword>
<dbReference type="Bgee" id="ENSOCUG00000012348">
    <property type="expression patterns" value="Expressed in uterus and 17 other cell types or tissues"/>
</dbReference>
<dbReference type="Pfam" id="PF03781">
    <property type="entry name" value="FGE-sulfatase"/>
    <property type="match status" value="2"/>
</dbReference>
<evidence type="ECO:0000256" key="3">
    <source>
        <dbReference type="SAM" id="MobiDB-lite"/>
    </source>
</evidence>
<feature type="region of interest" description="Disordered" evidence="3">
    <location>
        <begin position="45"/>
        <end position="84"/>
    </location>
</feature>
<evidence type="ECO:0000313" key="6">
    <source>
        <dbReference type="Proteomes" id="UP000001811"/>
    </source>
</evidence>
<accession>A0A5F9DF10</accession>
<dbReference type="InterPro" id="IPR051043">
    <property type="entry name" value="Sulfatase_Mod_Factor_Kinase"/>
</dbReference>
<evidence type="ECO:0000313" key="5">
    <source>
        <dbReference type="Ensembl" id="ENSOCUP00000044861.1"/>
    </source>
</evidence>
<dbReference type="PANTHER" id="PTHR23150:SF19">
    <property type="entry name" value="FORMYLGLYCINE-GENERATING ENZYME"/>
    <property type="match status" value="1"/>
</dbReference>
<reference evidence="5" key="2">
    <citation type="submission" date="2025-08" db="UniProtKB">
        <authorList>
            <consortium name="Ensembl"/>
        </authorList>
    </citation>
    <scope>IDENTIFICATION</scope>
    <source>
        <strain evidence="5">Thorbecke</strain>
    </source>
</reference>
<comment type="subcellular location">
    <subcellularLocation>
        <location evidence="1">Endoplasmic reticulum lumen</location>
    </subcellularLocation>
</comment>
<dbReference type="Ensembl" id="ENSOCUT00000034347.1">
    <property type="protein sequence ID" value="ENSOCUP00000044861.1"/>
    <property type="gene ID" value="ENSOCUG00000012348.4"/>
</dbReference>
<evidence type="ECO:0000259" key="4">
    <source>
        <dbReference type="Pfam" id="PF03781"/>
    </source>
</evidence>
<dbReference type="GeneTree" id="ENSGT00390000008983"/>
<dbReference type="GO" id="GO:0005788">
    <property type="term" value="C:endoplasmic reticulum lumen"/>
    <property type="evidence" value="ECO:0007669"/>
    <property type="project" value="UniProtKB-SubCell"/>
</dbReference>
<feature type="domain" description="Sulfatase-modifying factor enzyme-like" evidence="4">
    <location>
        <begin position="176"/>
        <end position="235"/>
    </location>
</feature>
<dbReference type="Proteomes" id="UP000001811">
    <property type="component" value="Unplaced"/>
</dbReference>
<comment type="similarity">
    <text evidence="2">Belongs to the sulfatase-modifying factor family.</text>
</comment>
<dbReference type="InterPro" id="IPR005532">
    <property type="entry name" value="SUMF_dom"/>
</dbReference>
<dbReference type="InterPro" id="IPR016187">
    <property type="entry name" value="CTDL_fold"/>
</dbReference>
<organism evidence="5 6">
    <name type="scientific">Oryctolagus cuniculus</name>
    <name type="common">Rabbit</name>
    <dbReference type="NCBI Taxonomy" id="9986"/>
    <lineage>
        <taxon>Eukaryota</taxon>
        <taxon>Metazoa</taxon>
        <taxon>Chordata</taxon>
        <taxon>Craniata</taxon>
        <taxon>Vertebrata</taxon>
        <taxon>Euteleostomi</taxon>
        <taxon>Mammalia</taxon>
        <taxon>Eutheria</taxon>
        <taxon>Euarchontoglires</taxon>
        <taxon>Glires</taxon>
        <taxon>Lagomorpha</taxon>
        <taxon>Leporidae</taxon>
        <taxon>Oryctolagus</taxon>
    </lineage>
</organism>
<feature type="domain" description="Sulfatase-modifying factor enzyme-like" evidence="4">
    <location>
        <begin position="259"/>
        <end position="329"/>
    </location>
</feature>
<evidence type="ECO:0000256" key="1">
    <source>
        <dbReference type="ARBA" id="ARBA00004319"/>
    </source>
</evidence>
<protein>
    <submittedName>
        <fullName evidence="5">Sulfatase modifying factor 1</fullName>
    </submittedName>
</protein>
<dbReference type="GO" id="GO:0120147">
    <property type="term" value="F:formylglycine-generating oxidase activity"/>
    <property type="evidence" value="ECO:0007669"/>
    <property type="project" value="TreeGrafter"/>
</dbReference>
<reference evidence="5" key="3">
    <citation type="submission" date="2025-09" db="UniProtKB">
        <authorList>
            <consortium name="Ensembl"/>
        </authorList>
    </citation>
    <scope>IDENTIFICATION</scope>
    <source>
        <strain evidence="5">Thorbecke</strain>
    </source>
</reference>
<sequence>MEPSSTARGHSASAPWTRLSFFNQALIKGAPRVLQFVVLSWRSEGSRARTPTPLPRPAPGSAPLRRRRPTWPSRSHGPRDNMAAPALGLARGFPVGLRRGRGRVRVLLLPLLSLLCGAAGSEEAGAGAGTATLAGSCGCGAPQRSGAHGSAAAAHPYSREANAPGPVPGERTLAPTKMVLIPAGVFTMGTDDPQIKQDGEAPARRVTIDAFYMDAYEVSNADFEKFVNSTGYLTEAETFGDSFVFEGMLSERVKTDIQQAVDAFPPNGYGLYNMVGNAWEWTSDWWTRHHSVEETLNPKGPPLGKDRVKKGGSYMCHKGDLGCSRTAAALALSMQSGQQEEEKGQLHRRTCQFLLIPC</sequence>
<name>A0A5F9DF10_RABIT</name>